<evidence type="ECO:0000256" key="1">
    <source>
        <dbReference type="SAM" id="Phobius"/>
    </source>
</evidence>
<dbReference type="EMBL" id="GBHO01023743">
    <property type="protein sequence ID" value="JAG19861.1"/>
    <property type="molecule type" value="Transcribed_RNA"/>
</dbReference>
<feature type="transmembrane region" description="Helical" evidence="1">
    <location>
        <begin position="6"/>
        <end position="29"/>
    </location>
</feature>
<organism evidence="2">
    <name type="scientific">Lygus hesperus</name>
    <name type="common">Western plant bug</name>
    <dbReference type="NCBI Taxonomy" id="30085"/>
    <lineage>
        <taxon>Eukaryota</taxon>
        <taxon>Metazoa</taxon>
        <taxon>Ecdysozoa</taxon>
        <taxon>Arthropoda</taxon>
        <taxon>Hexapoda</taxon>
        <taxon>Insecta</taxon>
        <taxon>Pterygota</taxon>
        <taxon>Neoptera</taxon>
        <taxon>Paraneoptera</taxon>
        <taxon>Hemiptera</taxon>
        <taxon>Heteroptera</taxon>
        <taxon>Panheteroptera</taxon>
        <taxon>Cimicomorpha</taxon>
        <taxon>Miridae</taxon>
        <taxon>Mirini</taxon>
        <taxon>Lygus</taxon>
    </lineage>
</organism>
<evidence type="ECO:0000313" key="2">
    <source>
        <dbReference type="EMBL" id="JAG19861.1"/>
    </source>
</evidence>
<reference evidence="2" key="2">
    <citation type="submission" date="2014-07" db="EMBL/GenBank/DDBJ databases">
        <authorList>
            <person name="Hull J."/>
        </authorList>
    </citation>
    <scope>NUCLEOTIDE SEQUENCE</scope>
</reference>
<keyword evidence="1" id="KW-0472">Membrane</keyword>
<evidence type="ECO:0000313" key="3">
    <source>
        <dbReference type="EMBL" id="JAQ15060.1"/>
    </source>
</evidence>
<protein>
    <submittedName>
        <fullName evidence="2">Uncharacterized protein C34E10.8</fullName>
    </submittedName>
</protein>
<keyword evidence="1" id="KW-0812">Transmembrane</keyword>
<dbReference type="AlphaFoldDB" id="A0A0A9XJN4"/>
<name>A0A0A9XJN4_LYGHE</name>
<reference evidence="3" key="3">
    <citation type="journal article" date="2016" name="Gigascience">
        <title>De novo construction of an expanded transcriptome assembly for the western tarnished plant bug, Lygus hesperus.</title>
        <authorList>
            <person name="Tassone E.E."/>
            <person name="Geib S.M."/>
            <person name="Hall B."/>
            <person name="Fabrick J.A."/>
            <person name="Brent C.S."/>
            <person name="Hull J.J."/>
        </authorList>
    </citation>
    <scope>NUCLEOTIDE SEQUENCE</scope>
</reference>
<sequence>MFLMALVAMFGAGMWLVALCMTAVAAYLAHRVLKIEKYLHHLQTQTQLVRDEVMAVNRVYKPGSAESKKAVGGDSGYHAMASTAVGGANKSTTNTTDSM</sequence>
<gene>
    <name evidence="2" type="primary">C34E10.8</name>
    <name evidence="2" type="ORF">CM83_12749</name>
    <name evidence="3" type="ORF">g.10621</name>
</gene>
<accession>A0A0A9XJN4</accession>
<dbReference type="EMBL" id="GDHC01003569">
    <property type="protein sequence ID" value="JAQ15060.1"/>
    <property type="molecule type" value="Transcribed_RNA"/>
</dbReference>
<keyword evidence="1" id="KW-1133">Transmembrane helix</keyword>
<reference evidence="2" key="1">
    <citation type="journal article" date="2014" name="PLoS ONE">
        <title>Transcriptome-Based Identification of ABC Transporters in the Western Tarnished Plant Bug Lygus hesperus.</title>
        <authorList>
            <person name="Hull J.J."/>
            <person name="Chaney K."/>
            <person name="Geib S.M."/>
            <person name="Fabrick J.A."/>
            <person name="Brent C.S."/>
            <person name="Walsh D."/>
            <person name="Lavine L.C."/>
        </authorList>
    </citation>
    <scope>NUCLEOTIDE SEQUENCE</scope>
</reference>
<proteinExistence type="predicted"/>